<dbReference type="InParanoid" id="A0A0C3PF96"/>
<protein>
    <submittedName>
        <fullName evidence="1">Uncharacterized protein</fullName>
    </submittedName>
</protein>
<dbReference type="Proteomes" id="UP000054217">
    <property type="component" value="Unassembled WGS sequence"/>
</dbReference>
<name>A0A0C3PF96_PISTI</name>
<gene>
    <name evidence="1" type="ORF">M404DRAFT_993538</name>
</gene>
<dbReference type="AlphaFoldDB" id="A0A0C3PF96"/>
<dbReference type="HOGENOM" id="CLU_1696232_0_0_1"/>
<reference evidence="1 2" key="1">
    <citation type="submission" date="2014-04" db="EMBL/GenBank/DDBJ databases">
        <authorList>
            <consortium name="DOE Joint Genome Institute"/>
            <person name="Kuo A."/>
            <person name="Kohler A."/>
            <person name="Costa M.D."/>
            <person name="Nagy L.G."/>
            <person name="Floudas D."/>
            <person name="Copeland A."/>
            <person name="Barry K.W."/>
            <person name="Cichocki N."/>
            <person name="Veneault-Fourrey C."/>
            <person name="LaButti K."/>
            <person name="Lindquist E.A."/>
            <person name="Lipzen A."/>
            <person name="Lundell T."/>
            <person name="Morin E."/>
            <person name="Murat C."/>
            <person name="Sun H."/>
            <person name="Tunlid A."/>
            <person name="Henrissat B."/>
            <person name="Grigoriev I.V."/>
            <person name="Hibbett D.S."/>
            <person name="Martin F."/>
            <person name="Nordberg H.P."/>
            <person name="Cantor M.N."/>
            <person name="Hua S.X."/>
        </authorList>
    </citation>
    <scope>NUCLEOTIDE SEQUENCE [LARGE SCALE GENOMIC DNA]</scope>
    <source>
        <strain evidence="1 2">Marx 270</strain>
    </source>
</reference>
<evidence type="ECO:0000313" key="2">
    <source>
        <dbReference type="Proteomes" id="UP000054217"/>
    </source>
</evidence>
<accession>A0A0C3PF96</accession>
<dbReference type="EMBL" id="KN831947">
    <property type="protein sequence ID" value="KIO12550.1"/>
    <property type="molecule type" value="Genomic_DNA"/>
</dbReference>
<proteinExistence type="predicted"/>
<reference evidence="2" key="2">
    <citation type="submission" date="2015-01" db="EMBL/GenBank/DDBJ databases">
        <title>Evolutionary Origins and Diversification of the Mycorrhizal Mutualists.</title>
        <authorList>
            <consortium name="DOE Joint Genome Institute"/>
            <consortium name="Mycorrhizal Genomics Consortium"/>
            <person name="Kohler A."/>
            <person name="Kuo A."/>
            <person name="Nagy L.G."/>
            <person name="Floudas D."/>
            <person name="Copeland A."/>
            <person name="Barry K.W."/>
            <person name="Cichocki N."/>
            <person name="Veneault-Fourrey C."/>
            <person name="LaButti K."/>
            <person name="Lindquist E.A."/>
            <person name="Lipzen A."/>
            <person name="Lundell T."/>
            <person name="Morin E."/>
            <person name="Murat C."/>
            <person name="Riley R."/>
            <person name="Ohm R."/>
            <person name="Sun H."/>
            <person name="Tunlid A."/>
            <person name="Henrissat B."/>
            <person name="Grigoriev I.V."/>
            <person name="Hibbett D.S."/>
            <person name="Martin F."/>
        </authorList>
    </citation>
    <scope>NUCLEOTIDE SEQUENCE [LARGE SCALE GENOMIC DNA]</scope>
    <source>
        <strain evidence="2">Marx 270</strain>
    </source>
</reference>
<sequence>MAVFRSPLCYPWRTMIGTIGTCWSKGTSTETRSGSLHYPTTTNSKIYFEEVGTNSKSSIRYVLVLLGVKSSRFTDPGIIVRLTMGQVHIRYWPRIRYILSLGHPPTPYTQRGRVDIDPYHPRYRPILAVWYKPAGSAVENHYQRETILTSQGKLL</sequence>
<evidence type="ECO:0000313" key="1">
    <source>
        <dbReference type="EMBL" id="KIO12550.1"/>
    </source>
</evidence>
<organism evidence="1 2">
    <name type="scientific">Pisolithus tinctorius Marx 270</name>
    <dbReference type="NCBI Taxonomy" id="870435"/>
    <lineage>
        <taxon>Eukaryota</taxon>
        <taxon>Fungi</taxon>
        <taxon>Dikarya</taxon>
        <taxon>Basidiomycota</taxon>
        <taxon>Agaricomycotina</taxon>
        <taxon>Agaricomycetes</taxon>
        <taxon>Agaricomycetidae</taxon>
        <taxon>Boletales</taxon>
        <taxon>Sclerodermatineae</taxon>
        <taxon>Pisolithaceae</taxon>
        <taxon>Pisolithus</taxon>
    </lineage>
</organism>
<keyword evidence="2" id="KW-1185">Reference proteome</keyword>